<comment type="caution">
    <text evidence="1">The sequence shown here is derived from an EMBL/GenBank/DDBJ whole genome shotgun (WGS) entry which is preliminary data.</text>
</comment>
<evidence type="ECO:0000313" key="1">
    <source>
        <dbReference type="EMBL" id="KAJ1673545.1"/>
    </source>
</evidence>
<gene>
    <name evidence="1" type="ORF">EV182_005026</name>
</gene>
<accession>A0ACC1HC24</accession>
<keyword evidence="2" id="KW-1185">Reference proteome</keyword>
<sequence length="108" mass="11965">MSRALKYPGHVLATIGLIFLTHSGYSTREHLQNLKLTETLEGGLPSEIIVECIFSAIVAIVGLVLSVGSIYPISNEHEMKKYKLDGIDSRSSFHVFGNRGSLLYKERT</sequence>
<organism evidence="1 2">
    <name type="scientific">Spiromyces aspiralis</name>
    <dbReference type="NCBI Taxonomy" id="68401"/>
    <lineage>
        <taxon>Eukaryota</taxon>
        <taxon>Fungi</taxon>
        <taxon>Fungi incertae sedis</taxon>
        <taxon>Zoopagomycota</taxon>
        <taxon>Kickxellomycotina</taxon>
        <taxon>Kickxellomycetes</taxon>
        <taxon>Kickxellales</taxon>
        <taxon>Kickxellaceae</taxon>
        <taxon>Spiromyces</taxon>
    </lineage>
</organism>
<name>A0ACC1HC24_9FUNG</name>
<proteinExistence type="predicted"/>
<dbReference type="Proteomes" id="UP001145114">
    <property type="component" value="Unassembled WGS sequence"/>
</dbReference>
<protein>
    <submittedName>
        <fullName evidence="1">Uncharacterized protein</fullName>
    </submittedName>
</protein>
<feature type="non-terminal residue" evidence="1">
    <location>
        <position position="108"/>
    </location>
</feature>
<dbReference type="EMBL" id="JAMZIH010006819">
    <property type="protein sequence ID" value="KAJ1673545.1"/>
    <property type="molecule type" value="Genomic_DNA"/>
</dbReference>
<evidence type="ECO:0000313" key="2">
    <source>
        <dbReference type="Proteomes" id="UP001145114"/>
    </source>
</evidence>
<reference evidence="1" key="1">
    <citation type="submission" date="2022-06" db="EMBL/GenBank/DDBJ databases">
        <title>Phylogenomic reconstructions and comparative analyses of Kickxellomycotina fungi.</title>
        <authorList>
            <person name="Reynolds N.K."/>
            <person name="Stajich J.E."/>
            <person name="Barry K."/>
            <person name="Grigoriev I.V."/>
            <person name="Crous P."/>
            <person name="Smith M.E."/>
        </authorList>
    </citation>
    <scope>NUCLEOTIDE SEQUENCE</scope>
    <source>
        <strain evidence="1">RSA 2271</strain>
    </source>
</reference>